<dbReference type="NCBIfam" id="NF002528">
    <property type="entry name" value="PRK01966.1-4"/>
    <property type="match status" value="1"/>
</dbReference>
<dbReference type="PROSITE" id="PS00843">
    <property type="entry name" value="DALA_DALA_LIGASE_1"/>
    <property type="match status" value="1"/>
</dbReference>
<dbReference type="GO" id="GO:0071555">
    <property type="term" value="P:cell wall organization"/>
    <property type="evidence" value="ECO:0007669"/>
    <property type="project" value="UniProtKB-KW"/>
</dbReference>
<comment type="function">
    <text evidence="12">Cell wall formation.</text>
</comment>
<dbReference type="SUPFAM" id="SSF52440">
    <property type="entry name" value="PreATP-grasp domain"/>
    <property type="match status" value="1"/>
</dbReference>
<feature type="binding site" evidence="14">
    <location>
        <position position="316"/>
    </location>
    <ligand>
        <name>Mg(2+)</name>
        <dbReference type="ChEBI" id="CHEBI:18420"/>
        <label>1</label>
    </ligand>
</feature>
<keyword evidence="8 12" id="KW-0133">Cell shape</keyword>
<comment type="pathway">
    <text evidence="12">Cell wall biogenesis; peptidoglycan biosynthesis.</text>
</comment>
<keyword evidence="5 15" id="KW-0547">Nucleotide-binding</keyword>
<comment type="cofactor">
    <cofactor evidence="1">
        <name>Mn(2+)</name>
        <dbReference type="ChEBI" id="CHEBI:29035"/>
    </cofactor>
</comment>
<feature type="domain" description="ATP-grasp" evidence="16">
    <location>
        <begin position="148"/>
        <end position="349"/>
    </location>
</feature>
<dbReference type="Gene3D" id="3.40.50.20">
    <property type="match status" value="1"/>
</dbReference>
<evidence type="ECO:0000259" key="16">
    <source>
        <dbReference type="PROSITE" id="PS50975"/>
    </source>
</evidence>
<feature type="binding site" evidence="14">
    <location>
        <position position="303"/>
    </location>
    <ligand>
        <name>Mg(2+)</name>
        <dbReference type="ChEBI" id="CHEBI:18420"/>
        <label>1</label>
    </ligand>
</feature>
<keyword evidence="3 12" id="KW-0436">Ligase</keyword>
<dbReference type="PANTHER" id="PTHR23132:SF25">
    <property type="entry name" value="D-ALANINE--D-ALANINE LIGASE A"/>
    <property type="match status" value="1"/>
</dbReference>
<name>A0A844DTZ9_EUBRA</name>
<evidence type="ECO:0000256" key="12">
    <source>
        <dbReference type="HAMAP-Rule" id="MF_00047"/>
    </source>
</evidence>
<proteinExistence type="inferred from homology"/>
<gene>
    <name evidence="17" type="primary">vanG</name>
    <name evidence="12" type="synonym">ddl</name>
    <name evidence="17" type="ORF">GKE72_01850</name>
</gene>
<dbReference type="GO" id="GO:0008716">
    <property type="term" value="F:D-alanine-D-alanine ligase activity"/>
    <property type="evidence" value="ECO:0007669"/>
    <property type="project" value="UniProtKB-UniRule"/>
</dbReference>
<comment type="subcellular location">
    <subcellularLocation>
        <location evidence="12">Cytoplasm</location>
    </subcellularLocation>
</comment>
<evidence type="ECO:0000256" key="8">
    <source>
        <dbReference type="ARBA" id="ARBA00022960"/>
    </source>
</evidence>
<dbReference type="PROSITE" id="PS50975">
    <property type="entry name" value="ATP_GRASP"/>
    <property type="match status" value="1"/>
</dbReference>
<dbReference type="PIRSF" id="PIRSF039102">
    <property type="entry name" value="Ddl/VanB"/>
    <property type="match status" value="1"/>
</dbReference>
<sequence>MSEKYRKKVKVAVIFGGYSSEYSVSLESSGAVIKNLDPEKYEVLPVGITKEGEWFSYTGPVENIENDTWQQSEYCTPAMISPDRNTHGLVFLGEDGAKTMPIDVAFPVMHGKNGEDGTIQGLITMAGIPLAGCGILASALCMDKDRAHLVAEAAGVRVPKAMVLTQGDDRKMAVDFALKTGYPVYVKPVKAGSSYGVTKVEKPVELQSAIIKAFQYDDEVIIEENIDGFEVGCAVLGNRNLIIGEVDEIQLSGGFFDFTEKYTLKTSEIHVPARIELRKMQEIKQTAKTIYRALGCRGFARVDMFLTPDGEIVFNEVNTIPGFTEHSRYPGMMKAAGLEFPEILERIIRLAME</sequence>
<dbReference type="InterPro" id="IPR000291">
    <property type="entry name" value="D-Ala_lig_Van_CS"/>
</dbReference>
<feature type="active site" evidence="13">
    <location>
        <position position="193"/>
    </location>
</feature>
<dbReference type="SUPFAM" id="SSF56059">
    <property type="entry name" value="Glutathione synthetase ATP-binding domain-like"/>
    <property type="match status" value="1"/>
</dbReference>
<comment type="similarity">
    <text evidence="2 12">Belongs to the D-alanine--D-alanine ligase family.</text>
</comment>
<dbReference type="GO" id="GO:0008360">
    <property type="term" value="P:regulation of cell shape"/>
    <property type="evidence" value="ECO:0007669"/>
    <property type="project" value="UniProtKB-KW"/>
</dbReference>
<dbReference type="InterPro" id="IPR011095">
    <property type="entry name" value="Dala_Dala_lig_C"/>
</dbReference>
<evidence type="ECO:0000256" key="15">
    <source>
        <dbReference type="PROSITE-ProRule" id="PRU00409"/>
    </source>
</evidence>
<organism evidence="17 18">
    <name type="scientific">Eubacterium ramulus</name>
    <dbReference type="NCBI Taxonomy" id="39490"/>
    <lineage>
        <taxon>Bacteria</taxon>
        <taxon>Bacillati</taxon>
        <taxon>Bacillota</taxon>
        <taxon>Clostridia</taxon>
        <taxon>Eubacteriales</taxon>
        <taxon>Eubacteriaceae</taxon>
        <taxon>Eubacterium</taxon>
    </lineage>
</organism>
<evidence type="ECO:0000256" key="6">
    <source>
        <dbReference type="ARBA" id="ARBA00022840"/>
    </source>
</evidence>
<dbReference type="NCBIfam" id="NF000091">
    <property type="entry name" value="D_ala_D_ser_VanG"/>
    <property type="match status" value="1"/>
</dbReference>
<evidence type="ECO:0000313" key="18">
    <source>
        <dbReference type="Proteomes" id="UP000431304"/>
    </source>
</evidence>
<dbReference type="Gene3D" id="3.30.470.20">
    <property type="entry name" value="ATP-grasp fold, B domain"/>
    <property type="match status" value="1"/>
</dbReference>
<accession>A0A844DTZ9</accession>
<dbReference type="Gene3D" id="3.30.1490.20">
    <property type="entry name" value="ATP-grasp fold, A domain"/>
    <property type="match status" value="1"/>
</dbReference>
<comment type="caution">
    <text evidence="17">The sequence shown here is derived from an EMBL/GenBank/DDBJ whole genome shotgun (WGS) entry which is preliminary data.</text>
</comment>
<comment type="cofactor">
    <cofactor evidence="14">
        <name>Mg(2+)</name>
        <dbReference type="ChEBI" id="CHEBI:18420"/>
    </cofactor>
    <cofactor evidence="14">
        <name>Mn(2+)</name>
        <dbReference type="ChEBI" id="CHEBI:29035"/>
    </cofactor>
    <text evidence="14">Binds 2 magnesium or manganese ions per subunit.</text>
</comment>
<dbReference type="Pfam" id="PF01820">
    <property type="entry name" value="Dala_Dala_lig_N"/>
    <property type="match status" value="1"/>
</dbReference>
<evidence type="ECO:0000256" key="1">
    <source>
        <dbReference type="ARBA" id="ARBA00001936"/>
    </source>
</evidence>
<keyword evidence="9 12" id="KW-0573">Peptidoglycan synthesis</keyword>
<evidence type="ECO:0000256" key="10">
    <source>
        <dbReference type="ARBA" id="ARBA00023211"/>
    </source>
</evidence>
<evidence type="ECO:0000256" key="4">
    <source>
        <dbReference type="ARBA" id="ARBA00022723"/>
    </source>
</evidence>
<evidence type="ECO:0000256" key="13">
    <source>
        <dbReference type="PIRSR" id="PIRSR039102-1"/>
    </source>
</evidence>
<dbReference type="EMBL" id="WKRA01000002">
    <property type="protein sequence ID" value="MSD14831.1"/>
    <property type="molecule type" value="Genomic_DNA"/>
</dbReference>
<dbReference type="HAMAP" id="MF_00047">
    <property type="entry name" value="Dala_Dala_lig"/>
    <property type="match status" value="1"/>
</dbReference>
<dbReference type="InterPro" id="IPR011127">
    <property type="entry name" value="Dala_Dala_lig_N"/>
</dbReference>
<evidence type="ECO:0000256" key="3">
    <source>
        <dbReference type="ARBA" id="ARBA00022598"/>
    </source>
</evidence>
<dbReference type="InterPro" id="IPR005905">
    <property type="entry name" value="D_ala_D_ala"/>
</dbReference>
<keyword evidence="4 14" id="KW-0479">Metal-binding</keyword>
<dbReference type="InterPro" id="IPR013815">
    <property type="entry name" value="ATP_grasp_subdomain_1"/>
</dbReference>
<dbReference type="GO" id="GO:0005524">
    <property type="term" value="F:ATP binding"/>
    <property type="evidence" value="ECO:0007669"/>
    <property type="project" value="UniProtKB-UniRule"/>
</dbReference>
<dbReference type="FunFam" id="3.30.470.20:FF:000008">
    <property type="entry name" value="D-alanine--D-alanine ligase"/>
    <property type="match status" value="1"/>
</dbReference>
<evidence type="ECO:0000256" key="14">
    <source>
        <dbReference type="PIRSR" id="PIRSR039102-3"/>
    </source>
</evidence>
<dbReference type="EC" id="6.3.2.4" evidence="12"/>
<dbReference type="GO" id="GO:0009252">
    <property type="term" value="P:peptidoglycan biosynthetic process"/>
    <property type="evidence" value="ECO:0007669"/>
    <property type="project" value="UniProtKB-UniRule"/>
</dbReference>
<feature type="active site" evidence="13">
    <location>
        <position position="327"/>
    </location>
</feature>
<comment type="catalytic activity">
    <reaction evidence="12">
        <text>2 D-alanine + ATP = D-alanyl-D-alanine + ADP + phosphate + H(+)</text>
        <dbReference type="Rhea" id="RHEA:11224"/>
        <dbReference type="ChEBI" id="CHEBI:15378"/>
        <dbReference type="ChEBI" id="CHEBI:30616"/>
        <dbReference type="ChEBI" id="CHEBI:43474"/>
        <dbReference type="ChEBI" id="CHEBI:57416"/>
        <dbReference type="ChEBI" id="CHEBI:57822"/>
        <dbReference type="ChEBI" id="CHEBI:456216"/>
        <dbReference type="EC" id="6.3.2.4"/>
    </reaction>
</comment>
<evidence type="ECO:0000256" key="9">
    <source>
        <dbReference type="ARBA" id="ARBA00022984"/>
    </source>
</evidence>
<dbReference type="UniPathway" id="UPA00219"/>
<evidence type="ECO:0000313" key="17">
    <source>
        <dbReference type="EMBL" id="MSD14831.1"/>
    </source>
</evidence>
<feature type="binding site" evidence="14">
    <location>
        <position position="316"/>
    </location>
    <ligand>
        <name>Mg(2+)</name>
        <dbReference type="ChEBI" id="CHEBI:18420"/>
        <label>2</label>
    </ligand>
</feature>
<dbReference type="GO" id="GO:0046872">
    <property type="term" value="F:metal ion binding"/>
    <property type="evidence" value="ECO:0007669"/>
    <property type="project" value="UniProtKB-KW"/>
</dbReference>
<dbReference type="InterPro" id="IPR011761">
    <property type="entry name" value="ATP-grasp"/>
</dbReference>
<dbReference type="AlphaFoldDB" id="A0A844DTZ9"/>
<dbReference type="RefSeq" id="WP_154314179.1">
    <property type="nucleotide sequence ID" value="NZ_WKRA01000002.1"/>
</dbReference>
<dbReference type="GO" id="GO:0005829">
    <property type="term" value="C:cytosol"/>
    <property type="evidence" value="ECO:0007669"/>
    <property type="project" value="TreeGrafter"/>
</dbReference>
<dbReference type="NCBIfam" id="NF002378">
    <property type="entry name" value="PRK01372.1"/>
    <property type="match status" value="1"/>
</dbReference>
<evidence type="ECO:0000256" key="7">
    <source>
        <dbReference type="ARBA" id="ARBA00022842"/>
    </source>
</evidence>
<keyword evidence="12" id="KW-0963">Cytoplasm</keyword>
<reference evidence="17 18" key="1">
    <citation type="journal article" date="2019" name="Nat. Med.">
        <title>A library of human gut bacterial isolates paired with longitudinal multiomics data enables mechanistic microbiome research.</title>
        <authorList>
            <person name="Poyet M."/>
            <person name="Groussin M."/>
            <person name="Gibbons S.M."/>
            <person name="Avila-Pacheco J."/>
            <person name="Jiang X."/>
            <person name="Kearney S.M."/>
            <person name="Perrotta A.R."/>
            <person name="Berdy B."/>
            <person name="Zhao S."/>
            <person name="Lieberman T.D."/>
            <person name="Swanson P.K."/>
            <person name="Smith M."/>
            <person name="Roesemann S."/>
            <person name="Alexander J.E."/>
            <person name="Rich S.A."/>
            <person name="Livny J."/>
            <person name="Vlamakis H."/>
            <person name="Clish C."/>
            <person name="Bullock K."/>
            <person name="Deik A."/>
            <person name="Scott J."/>
            <person name="Pierce K.A."/>
            <person name="Xavier R.J."/>
            <person name="Alm E.J."/>
        </authorList>
    </citation>
    <scope>NUCLEOTIDE SEQUENCE [LARGE SCALE GENOMIC DNA]</scope>
    <source>
        <strain evidence="17 18">BIOML-A3</strain>
    </source>
</reference>
<dbReference type="PROSITE" id="PS00844">
    <property type="entry name" value="DALA_DALA_LIGASE_2"/>
    <property type="match status" value="1"/>
</dbReference>
<dbReference type="PANTHER" id="PTHR23132">
    <property type="entry name" value="D-ALANINE--D-ALANINE LIGASE"/>
    <property type="match status" value="1"/>
</dbReference>
<evidence type="ECO:0000256" key="2">
    <source>
        <dbReference type="ARBA" id="ARBA00010871"/>
    </source>
</evidence>
<dbReference type="InterPro" id="IPR016185">
    <property type="entry name" value="PreATP-grasp_dom_sf"/>
</dbReference>
<dbReference type="NCBIfam" id="TIGR01205">
    <property type="entry name" value="D_ala_D_alaTIGR"/>
    <property type="match status" value="1"/>
</dbReference>
<protein>
    <recommendedName>
        <fullName evidence="12">D-alanine--D-alanine ligase</fullName>
        <ecNumber evidence="12">6.3.2.4</ecNumber>
    </recommendedName>
    <alternativeName>
        <fullName evidence="12">D-Ala-D-Ala ligase</fullName>
    </alternativeName>
    <alternativeName>
        <fullName evidence="12">D-alanylalanine synthetase</fullName>
    </alternativeName>
</protein>
<feature type="binding site" evidence="14">
    <location>
        <position position="318"/>
    </location>
    <ligand>
        <name>Mg(2+)</name>
        <dbReference type="ChEBI" id="CHEBI:18420"/>
        <label>2</label>
    </ligand>
</feature>
<evidence type="ECO:0000256" key="5">
    <source>
        <dbReference type="ARBA" id="ARBA00022741"/>
    </source>
</evidence>
<feature type="active site" evidence="13">
    <location>
        <position position="21"/>
    </location>
</feature>
<evidence type="ECO:0000256" key="11">
    <source>
        <dbReference type="ARBA" id="ARBA00023316"/>
    </source>
</evidence>
<dbReference type="Pfam" id="PF07478">
    <property type="entry name" value="Dala_Dala_lig_C"/>
    <property type="match status" value="1"/>
</dbReference>
<keyword evidence="6 15" id="KW-0067">ATP-binding</keyword>
<dbReference type="Proteomes" id="UP000431304">
    <property type="component" value="Unassembled WGS sequence"/>
</dbReference>
<keyword evidence="7 14" id="KW-0460">Magnesium</keyword>
<keyword evidence="11 12" id="KW-0961">Cell wall biogenesis/degradation</keyword>
<keyword evidence="10 14" id="KW-0464">Manganese</keyword>